<evidence type="ECO:0000313" key="11">
    <source>
        <dbReference type="EMBL" id="KHD07447.2"/>
    </source>
</evidence>
<keyword evidence="12" id="KW-1185">Reference proteome</keyword>
<dbReference type="InterPro" id="IPR012286">
    <property type="entry name" value="Tetrahaem_cytochrome"/>
</dbReference>
<name>A0A0A6PAU6_9GAMM</name>
<organism evidence="11 12">
    <name type="scientific">Candidatus Thiomargarita nelsonii</name>
    <dbReference type="NCBI Taxonomy" id="1003181"/>
    <lineage>
        <taxon>Bacteria</taxon>
        <taxon>Pseudomonadati</taxon>
        <taxon>Pseudomonadota</taxon>
        <taxon>Gammaproteobacteria</taxon>
        <taxon>Thiotrichales</taxon>
        <taxon>Thiotrichaceae</taxon>
        <taxon>Thiomargarita</taxon>
    </lineage>
</organism>
<keyword evidence="3" id="KW-0813">Transport</keyword>
<proteinExistence type="predicted"/>
<keyword evidence="4" id="KW-0349">Heme</keyword>
<accession>A0A0A6PAU6</accession>
<dbReference type="Pfam" id="PF14537">
    <property type="entry name" value="Cytochrom_c3_2"/>
    <property type="match status" value="1"/>
</dbReference>
<dbReference type="GO" id="GO:0016491">
    <property type="term" value="F:oxidoreductase activity"/>
    <property type="evidence" value="ECO:0007669"/>
    <property type="project" value="TreeGrafter"/>
</dbReference>
<dbReference type="PANTHER" id="PTHR35038">
    <property type="entry name" value="DISSIMILATORY SULFITE REDUCTASE SIRA"/>
    <property type="match status" value="1"/>
</dbReference>
<keyword evidence="8" id="KW-0408">Iron</keyword>
<evidence type="ECO:0000256" key="5">
    <source>
        <dbReference type="ARBA" id="ARBA00022723"/>
    </source>
</evidence>
<evidence type="ECO:0000256" key="6">
    <source>
        <dbReference type="ARBA" id="ARBA00022729"/>
    </source>
</evidence>
<dbReference type="EMBL" id="JSZA02000048">
    <property type="protein sequence ID" value="KHD07447.2"/>
    <property type="molecule type" value="Genomic_DNA"/>
</dbReference>
<dbReference type="SUPFAM" id="SSF48695">
    <property type="entry name" value="Multiheme cytochromes"/>
    <property type="match status" value="1"/>
</dbReference>
<dbReference type="GO" id="GO:0046872">
    <property type="term" value="F:metal ion binding"/>
    <property type="evidence" value="ECO:0007669"/>
    <property type="project" value="UniProtKB-KW"/>
</dbReference>
<dbReference type="PANTHER" id="PTHR35038:SF8">
    <property type="entry name" value="C-TYPE POLYHEME CYTOCHROME OMCC"/>
    <property type="match status" value="1"/>
</dbReference>
<evidence type="ECO:0000313" key="12">
    <source>
        <dbReference type="Proteomes" id="UP000030428"/>
    </source>
</evidence>
<keyword evidence="9" id="KW-0812">Transmembrane</keyword>
<protein>
    <recommendedName>
        <fullName evidence="10">Tetrahaem cytochrome domain-containing protein</fullName>
    </recommendedName>
</protein>
<sequence length="261" mass="30027">MFLSAISAFANTTTAYCLRCHGMETLAYRDKSTGNIVNLYVDPQQYRQSNHSRLECVTCHTADYSHYPHPENAENLYCLDCHKDDPKLIPYGFVEIEQAFKNSIHASIELSCFSCHDPHQFKLSGEDSREIVRYDNEICLNCHASPLLVISHQWLPKPLLHWRSIRCLECHTRVAIHQILPAKESVKNCVECHSKEATLLSRLYDLQKSGWFNKAVFNDPYIIGMSRHESIDRWSLIILVFTIGGLFAHGLGRFLTRSNKK</sequence>
<comment type="subcellular location">
    <subcellularLocation>
        <location evidence="2">Cell envelope</location>
    </subcellularLocation>
</comment>
<keyword evidence="9" id="KW-1133">Transmembrane helix</keyword>
<dbReference type="AlphaFoldDB" id="A0A0A6PAU6"/>
<dbReference type="InterPro" id="IPR051829">
    <property type="entry name" value="Multiheme_Cytochr_ET"/>
</dbReference>
<dbReference type="Gene3D" id="1.10.1130.10">
    <property type="entry name" value="Flavocytochrome C3, Chain A"/>
    <property type="match status" value="1"/>
</dbReference>
<feature type="transmembrane region" description="Helical" evidence="9">
    <location>
        <begin position="234"/>
        <end position="255"/>
    </location>
</feature>
<keyword evidence="9" id="KW-0472">Membrane</keyword>
<evidence type="ECO:0000256" key="3">
    <source>
        <dbReference type="ARBA" id="ARBA00022448"/>
    </source>
</evidence>
<evidence type="ECO:0000256" key="9">
    <source>
        <dbReference type="SAM" id="Phobius"/>
    </source>
</evidence>
<dbReference type="InterPro" id="IPR036280">
    <property type="entry name" value="Multihaem_cyt_sf"/>
</dbReference>
<evidence type="ECO:0000256" key="8">
    <source>
        <dbReference type="ARBA" id="ARBA00023004"/>
    </source>
</evidence>
<gene>
    <name evidence="11" type="ORF">PN36_14185</name>
</gene>
<keyword evidence="5" id="KW-0479">Metal-binding</keyword>
<evidence type="ECO:0000256" key="2">
    <source>
        <dbReference type="ARBA" id="ARBA00004196"/>
    </source>
</evidence>
<feature type="domain" description="Tetrahaem cytochrome" evidence="10">
    <location>
        <begin position="52"/>
        <end position="143"/>
    </location>
</feature>
<keyword evidence="7" id="KW-0249">Electron transport</keyword>
<reference evidence="11 12" key="1">
    <citation type="journal article" date="2016" name="Front. Microbiol.">
        <title>Single-Cell (Meta-)Genomics of a Dimorphic Candidatus Thiomargarita nelsonii Reveals Genomic Plasticity.</title>
        <authorList>
            <person name="Flood B.E."/>
            <person name="Fliss P."/>
            <person name="Jones D.S."/>
            <person name="Dick G.J."/>
            <person name="Jain S."/>
            <person name="Kaster A.K."/>
            <person name="Winkel M."/>
            <person name="Mussmann M."/>
            <person name="Bailey J."/>
        </authorList>
    </citation>
    <scope>NUCLEOTIDE SEQUENCE [LARGE SCALE GENOMIC DNA]</scope>
    <source>
        <strain evidence="11">Hydrate Ridge</strain>
    </source>
</reference>
<evidence type="ECO:0000256" key="7">
    <source>
        <dbReference type="ARBA" id="ARBA00022982"/>
    </source>
</evidence>
<evidence type="ECO:0000256" key="4">
    <source>
        <dbReference type="ARBA" id="ARBA00022617"/>
    </source>
</evidence>
<dbReference type="GO" id="GO:0030313">
    <property type="term" value="C:cell envelope"/>
    <property type="evidence" value="ECO:0007669"/>
    <property type="project" value="UniProtKB-SubCell"/>
</dbReference>
<keyword evidence="6" id="KW-0732">Signal</keyword>
<comment type="caution">
    <text evidence="11">The sequence shown here is derived from an EMBL/GenBank/DDBJ whole genome shotgun (WGS) entry which is preliminary data.</text>
</comment>
<evidence type="ECO:0000259" key="10">
    <source>
        <dbReference type="Pfam" id="PF14537"/>
    </source>
</evidence>
<dbReference type="Proteomes" id="UP000030428">
    <property type="component" value="Unassembled WGS sequence"/>
</dbReference>
<evidence type="ECO:0000256" key="1">
    <source>
        <dbReference type="ARBA" id="ARBA00001926"/>
    </source>
</evidence>
<comment type="cofactor">
    <cofactor evidence="1">
        <name>heme c</name>
        <dbReference type="ChEBI" id="CHEBI:61717"/>
    </cofactor>
</comment>